<reference evidence="3" key="3">
    <citation type="journal article" date="2022" name="Res Sq">
        <title>Evolution of multicellular longitudinally dividing oral cavity symbionts (Neisseriaceae).</title>
        <authorList>
            <person name="Nyongesa S."/>
            <person name="Weber P."/>
            <person name="Bernet E."/>
            <person name="Pullido F."/>
            <person name="Nieckarz M."/>
            <person name="Delaby M."/>
            <person name="Nieves C."/>
            <person name="Viehboeck T."/>
            <person name="Krause N."/>
            <person name="Rivera-Millot A."/>
            <person name="Nakamura A."/>
            <person name="Vischer N."/>
            <person name="VanNieuwenhze M."/>
            <person name="Brun Y."/>
            <person name="Cava F."/>
            <person name="Bulgheresi S."/>
            <person name="Veyrier F."/>
        </authorList>
    </citation>
    <scope>NUCLEOTIDE SEQUENCE</scope>
    <source>
        <strain evidence="3">1258/02</strain>
    </source>
</reference>
<dbReference type="EMBL" id="SLXE01000014">
    <property type="protein sequence ID" value="TCP06041.1"/>
    <property type="molecule type" value="Genomic_DNA"/>
</dbReference>
<reference evidence="3" key="2">
    <citation type="submission" date="2021-12" db="EMBL/GenBank/DDBJ databases">
        <authorList>
            <person name="Veyrier F.J."/>
        </authorList>
    </citation>
    <scope>NUCLEOTIDE SEQUENCE</scope>
    <source>
        <strain evidence="3">1258/02</strain>
    </source>
</reference>
<dbReference type="Gene3D" id="3.30.565.40">
    <property type="entry name" value="Fervidobacterium nodosum Rt17-B1 like"/>
    <property type="match status" value="1"/>
</dbReference>
<proteinExistence type="predicted"/>
<evidence type="ECO:0000313" key="2">
    <source>
        <dbReference type="EMBL" id="TCP06041.1"/>
    </source>
</evidence>
<dbReference type="InterPro" id="IPR037126">
    <property type="entry name" value="PdaC/RsiV-like_sf"/>
</dbReference>
<name>A0AAE9H0U5_9NEIS</name>
<dbReference type="EMBL" id="CP091507">
    <property type="protein sequence ID" value="UOO78984.1"/>
    <property type="molecule type" value="Genomic_DNA"/>
</dbReference>
<feature type="domain" description="DUF3298" evidence="1">
    <location>
        <begin position="157"/>
        <end position="240"/>
    </location>
</feature>
<sequence length="254" mass="27996">MKALMIAACALVLGGCQTVSLQGTDPDVVSAKAVSLIKEKGCLAKGDSRCYDLNVARLETNLPWLNQQLQQLMVEKDIPLNAAEAVRNTRAELQDYPADAASSQIELMYRQNYIGQRGAVAMFQEEGYSYTGGAHGYGSTTYSNFDLAAGKKISVQDVVQPGAQAALAAKLTEIYRQHDAMRDLDEAQRREFMRDWASEIQQSFAAPDNFTFAANGIVFSFPPYAIGPYAFGQVDLLLPYHEARGLVQQRWLPQ</sequence>
<dbReference type="PROSITE" id="PS51257">
    <property type="entry name" value="PROKAR_LIPOPROTEIN"/>
    <property type="match status" value="1"/>
</dbReference>
<dbReference type="Pfam" id="PF11738">
    <property type="entry name" value="DUF3298"/>
    <property type="match status" value="1"/>
</dbReference>
<organism evidence="3 5">
    <name type="scientific">Uruburuella suis</name>
    <dbReference type="NCBI Taxonomy" id="252130"/>
    <lineage>
        <taxon>Bacteria</taxon>
        <taxon>Pseudomonadati</taxon>
        <taxon>Pseudomonadota</taxon>
        <taxon>Betaproteobacteria</taxon>
        <taxon>Neisseriales</taxon>
        <taxon>Neisseriaceae</taxon>
        <taxon>Uruburuella</taxon>
    </lineage>
</organism>
<gene>
    <name evidence="2" type="ORF">EV680_11432</name>
    <name evidence="3" type="ORF">LVJ78_09835</name>
</gene>
<dbReference type="KEGG" id="usu:LVJ78_09835"/>
<reference evidence="2 4" key="1">
    <citation type="submission" date="2019-03" db="EMBL/GenBank/DDBJ databases">
        <title>Genomic Encyclopedia of Type Strains, Phase IV (KMG-IV): sequencing the most valuable type-strain genomes for metagenomic binning, comparative biology and taxonomic classification.</title>
        <authorList>
            <person name="Goeker M."/>
        </authorList>
    </citation>
    <scope>NUCLEOTIDE SEQUENCE [LARGE SCALE GENOMIC DNA]</scope>
    <source>
        <strain evidence="2 4">DSM 17474</strain>
    </source>
</reference>
<accession>A0AAE9H0U5</accession>
<dbReference type="RefSeq" id="WP_132953910.1">
    <property type="nucleotide sequence ID" value="NZ_CP091507.1"/>
</dbReference>
<evidence type="ECO:0000313" key="5">
    <source>
        <dbReference type="Proteomes" id="UP000829756"/>
    </source>
</evidence>
<evidence type="ECO:0000313" key="3">
    <source>
        <dbReference type="EMBL" id="UOO78984.1"/>
    </source>
</evidence>
<evidence type="ECO:0000259" key="1">
    <source>
        <dbReference type="Pfam" id="PF11738"/>
    </source>
</evidence>
<dbReference type="InterPro" id="IPR021729">
    <property type="entry name" value="DUF3298"/>
</dbReference>
<dbReference type="Gene3D" id="3.90.640.20">
    <property type="entry name" value="Heat-shock cognate protein, ATPase"/>
    <property type="match status" value="1"/>
</dbReference>
<keyword evidence="4" id="KW-1185">Reference proteome</keyword>
<dbReference type="Proteomes" id="UP000829756">
    <property type="component" value="Chromosome"/>
</dbReference>
<evidence type="ECO:0000313" key="4">
    <source>
        <dbReference type="Proteomes" id="UP000294721"/>
    </source>
</evidence>
<dbReference type="AlphaFoldDB" id="A0AAE9H0U5"/>
<protein>
    <submittedName>
        <fullName evidence="3">RsiV family protein</fullName>
    </submittedName>
    <submittedName>
        <fullName evidence="2">Uncharacterized protein DUF3298</fullName>
    </submittedName>
</protein>
<dbReference type="Proteomes" id="UP000294721">
    <property type="component" value="Unassembled WGS sequence"/>
</dbReference>